<dbReference type="PANTHER" id="PTHR31001:SF56">
    <property type="entry name" value="ZN(2)-C6 FUNGAL-TYPE DOMAIN-CONTAINING PROTEIN"/>
    <property type="match status" value="1"/>
</dbReference>
<dbReference type="CDD" id="cd00067">
    <property type="entry name" value="GAL4"/>
    <property type="match status" value="1"/>
</dbReference>
<evidence type="ECO:0000259" key="4">
    <source>
        <dbReference type="PROSITE" id="PS50048"/>
    </source>
</evidence>
<dbReference type="GO" id="GO:0005634">
    <property type="term" value="C:nucleus"/>
    <property type="evidence" value="ECO:0007669"/>
    <property type="project" value="UniProtKB-SubCell"/>
</dbReference>
<evidence type="ECO:0000313" key="7">
    <source>
        <dbReference type="Proteomes" id="UP000297245"/>
    </source>
</evidence>
<dbReference type="PROSITE" id="PS50048">
    <property type="entry name" value="ZN2_CY6_FUNGAL_2"/>
    <property type="match status" value="1"/>
</dbReference>
<keyword evidence="2" id="KW-0539">Nucleus</keyword>
<dbReference type="InterPro" id="IPR017896">
    <property type="entry name" value="4Fe4S_Fe-S-bd"/>
</dbReference>
<protein>
    <recommendedName>
        <fullName evidence="8">Zn(2)-C6 fungal-type domain-containing protein</fullName>
    </recommendedName>
</protein>
<evidence type="ECO:0000256" key="3">
    <source>
        <dbReference type="SAM" id="MobiDB-lite"/>
    </source>
</evidence>
<comment type="subcellular location">
    <subcellularLocation>
        <location evidence="1">Nucleus</location>
    </subcellularLocation>
</comment>
<feature type="domain" description="4Fe-4S ferredoxin-type" evidence="5">
    <location>
        <begin position="47"/>
        <end position="79"/>
    </location>
</feature>
<dbReference type="AlphaFoldDB" id="A0A4S8M0P3"/>
<organism evidence="6 7">
    <name type="scientific">Dendrothele bispora (strain CBS 962.96)</name>
    <dbReference type="NCBI Taxonomy" id="1314807"/>
    <lineage>
        <taxon>Eukaryota</taxon>
        <taxon>Fungi</taxon>
        <taxon>Dikarya</taxon>
        <taxon>Basidiomycota</taxon>
        <taxon>Agaricomycotina</taxon>
        <taxon>Agaricomycetes</taxon>
        <taxon>Agaricomycetidae</taxon>
        <taxon>Agaricales</taxon>
        <taxon>Agaricales incertae sedis</taxon>
        <taxon>Dendrothele</taxon>
    </lineage>
</organism>
<sequence>MPPERTISRITSRREGKDRDPDDRARELELKRSSGKSFVSCAECRRLKIKCDKQIPCTSCHHRGCAVLCPNGSLSTGQGTRSVVAATEHLHRRISRLSSRIHQLEDALAALHAKHSREPHPLLLDSI</sequence>
<feature type="region of interest" description="Disordered" evidence="3">
    <location>
        <begin position="1"/>
        <end position="29"/>
    </location>
</feature>
<dbReference type="Gene3D" id="4.10.240.10">
    <property type="entry name" value="Zn(2)-C6 fungal-type DNA-binding domain"/>
    <property type="match status" value="1"/>
</dbReference>
<evidence type="ECO:0000313" key="6">
    <source>
        <dbReference type="EMBL" id="THU95168.1"/>
    </source>
</evidence>
<feature type="non-terminal residue" evidence="6">
    <location>
        <position position="127"/>
    </location>
</feature>
<dbReference type="GO" id="GO:0000981">
    <property type="term" value="F:DNA-binding transcription factor activity, RNA polymerase II-specific"/>
    <property type="evidence" value="ECO:0007669"/>
    <property type="project" value="InterPro"/>
</dbReference>
<dbReference type="PROSITE" id="PS00463">
    <property type="entry name" value="ZN2_CY6_FUNGAL_1"/>
    <property type="match status" value="1"/>
</dbReference>
<dbReference type="Pfam" id="PF00172">
    <property type="entry name" value="Zn_clus"/>
    <property type="match status" value="1"/>
</dbReference>
<name>A0A4S8M0P3_DENBC</name>
<dbReference type="EMBL" id="ML179206">
    <property type="protein sequence ID" value="THU95168.1"/>
    <property type="molecule type" value="Genomic_DNA"/>
</dbReference>
<accession>A0A4S8M0P3</accession>
<feature type="compositionally biased region" description="Basic and acidic residues" evidence="3">
    <location>
        <begin position="12"/>
        <end position="29"/>
    </location>
</feature>
<gene>
    <name evidence="6" type="ORF">K435DRAFT_666942</name>
</gene>
<keyword evidence="7" id="KW-1185">Reference proteome</keyword>
<dbReference type="PROSITE" id="PS51379">
    <property type="entry name" value="4FE4S_FER_2"/>
    <property type="match status" value="1"/>
</dbReference>
<evidence type="ECO:0000259" key="5">
    <source>
        <dbReference type="PROSITE" id="PS51379"/>
    </source>
</evidence>
<reference evidence="6 7" key="1">
    <citation type="journal article" date="2019" name="Nat. Ecol. Evol.">
        <title>Megaphylogeny resolves global patterns of mushroom evolution.</title>
        <authorList>
            <person name="Varga T."/>
            <person name="Krizsan K."/>
            <person name="Foldi C."/>
            <person name="Dima B."/>
            <person name="Sanchez-Garcia M."/>
            <person name="Sanchez-Ramirez S."/>
            <person name="Szollosi G.J."/>
            <person name="Szarkandi J.G."/>
            <person name="Papp V."/>
            <person name="Albert L."/>
            <person name="Andreopoulos W."/>
            <person name="Angelini C."/>
            <person name="Antonin V."/>
            <person name="Barry K.W."/>
            <person name="Bougher N.L."/>
            <person name="Buchanan P."/>
            <person name="Buyck B."/>
            <person name="Bense V."/>
            <person name="Catcheside P."/>
            <person name="Chovatia M."/>
            <person name="Cooper J."/>
            <person name="Damon W."/>
            <person name="Desjardin D."/>
            <person name="Finy P."/>
            <person name="Geml J."/>
            <person name="Haridas S."/>
            <person name="Hughes K."/>
            <person name="Justo A."/>
            <person name="Karasinski D."/>
            <person name="Kautmanova I."/>
            <person name="Kiss B."/>
            <person name="Kocsube S."/>
            <person name="Kotiranta H."/>
            <person name="LaButti K.M."/>
            <person name="Lechner B.E."/>
            <person name="Liimatainen K."/>
            <person name="Lipzen A."/>
            <person name="Lukacs Z."/>
            <person name="Mihaltcheva S."/>
            <person name="Morgado L.N."/>
            <person name="Niskanen T."/>
            <person name="Noordeloos M.E."/>
            <person name="Ohm R.A."/>
            <person name="Ortiz-Santana B."/>
            <person name="Ovrebo C."/>
            <person name="Racz N."/>
            <person name="Riley R."/>
            <person name="Savchenko A."/>
            <person name="Shiryaev A."/>
            <person name="Soop K."/>
            <person name="Spirin V."/>
            <person name="Szebenyi C."/>
            <person name="Tomsovsky M."/>
            <person name="Tulloss R.E."/>
            <person name="Uehling J."/>
            <person name="Grigoriev I.V."/>
            <person name="Vagvolgyi C."/>
            <person name="Papp T."/>
            <person name="Martin F.M."/>
            <person name="Miettinen O."/>
            <person name="Hibbett D.S."/>
            <person name="Nagy L.G."/>
        </authorList>
    </citation>
    <scope>NUCLEOTIDE SEQUENCE [LARGE SCALE GENOMIC DNA]</scope>
    <source>
        <strain evidence="6 7">CBS 962.96</strain>
    </source>
</reference>
<dbReference type="Proteomes" id="UP000297245">
    <property type="component" value="Unassembled WGS sequence"/>
</dbReference>
<dbReference type="SUPFAM" id="SSF57701">
    <property type="entry name" value="Zn2/Cys6 DNA-binding domain"/>
    <property type="match status" value="1"/>
</dbReference>
<dbReference type="InterPro" id="IPR036864">
    <property type="entry name" value="Zn2-C6_fun-type_DNA-bd_sf"/>
</dbReference>
<feature type="domain" description="Zn(2)-C6 fungal-type" evidence="4">
    <location>
        <begin position="40"/>
        <end position="69"/>
    </location>
</feature>
<evidence type="ECO:0000256" key="2">
    <source>
        <dbReference type="ARBA" id="ARBA00023242"/>
    </source>
</evidence>
<dbReference type="InterPro" id="IPR001138">
    <property type="entry name" value="Zn2Cys6_DnaBD"/>
</dbReference>
<evidence type="ECO:0008006" key="8">
    <source>
        <dbReference type="Google" id="ProtNLM"/>
    </source>
</evidence>
<evidence type="ECO:0000256" key="1">
    <source>
        <dbReference type="ARBA" id="ARBA00004123"/>
    </source>
</evidence>
<proteinExistence type="predicted"/>
<dbReference type="InterPro" id="IPR050613">
    <property type="entry name" value="Sec_Metabolite_Reg"/>
</dbReference>
<dbReference type="PANTHER" id="PTHR31001">
    <property type="entry name" value="UNCHARACTERIZED TRANSCRIPTIONAL REGULATORY PROTEIN"/>
    <property type="match status" value="1"/>
</dbReference>
<dbReference type="SMART" id="SM00066">
    <property type="entry name" value="GAL4"/>
    <property type="match status" value="1"/>
</dbReference>
<dbReference type="OrthoDB" id="424974at2759"/>
<dbReference type="GO" id="GO:0008270">
    <property type="term" value="F:zinc ion binding"/>
    <property type="evidence" value="ECO:0007669"/>
    <property type="project" value="InterPro"/>
</dbReference>